<organism evidence="3 4">
    <name type="scientific">Rossellomorea marisflavi</name>
    <dbReference type="NCBI Taxonomy" id="189381"/>
    <lineage>
        <taxon>Bacteria</taxon>
        <taxon>Bacillati</taxon>
        <taxon>Bacillota</taxon>
        <taxon>Bacilli</taxon>
        <taxon>Bacillales</taxon>
        <taxon>Bacillaceae</taxon>
        <taxon>Rossellomorea</taxon>
    </lineage>
</organism>
<evidence type="ECO:0000256" key="1">
    <source>
        <dbReference type="SAM" id="Phobius"/>
    </source>
</evidence>
<dbReference type="Proteomes" id="UP000076510">
    <property type="component" value="Unassembled WGS sequence"/>
</dbReference>
<name>A0A161RT76_9BACI</name>
<sequence length="107" mass="12039">MAGKLWANYSYILVFFGLALVASIYFILQMEDGVSYHSIEVQEGDTLWTIADQYSSDSSMSTDEFIKWVGEQNNLATYTISAGDSLVLPVEKKLGINGDYQYVMNEE</sequence>
<dbReference type="AlphaFoldDB" id="A0A161RT76"/>
<gene>
    <name evidence="3" type="ORF">AV649_02540</name>
</gene>
<proteinExistence type="predicted"/>
<dbReference type="SUPFAM" id="SSF54106">
    <property type="entry name" value="LysM domain"/>
    <property type="match status" value="1"/>
</dbReference>
<feature type="transmembrane region" description="Helical" evidence="1">
    <location>
        <begin position="6"/>
        <end position="28"/>
    </location>
</feature>
<keyword evidence="1" id="KW-0812">Transmembrane</keyword>
<dbReference type="RefSeq" id="WP_048015583.1">
    <property type="nucleotide sequence ID" value="NZ_JAMQJC010000005.1"/>
</dbReference>
<evidence type="ECO:0000259" key="2">
    <source>
        <dbReference type="PROSITE" id="PS51782"/>
    </source>
</evidence>
<keyword evidence="1" id="KW-0472">Membrane</keyword>
<evidence type="ECO:0000313" key="4">
    <source>
        <dbReference type="Proteomes" id="UP000076510"/>
    </source>
</evidence>
<dbReference type="PROSITE" id="PS51782">
    <property type="entry name" value="LYSM"/>
    <property type="match status" value="1"/>
</dbReference>
<reference evidence="4" key="1">
    <citation type="submission" date="2016-01" db="EMBL/GenBank/DDBJ databases">
        <title>Whole genome sequencing of Bhargavaea cecembensis T14.</title>
        <authorList>
            <person name="Hong K.W."/>
        </authorList>
    </citation>
    <scope>NUCLEOTIDE SEQUENCE [LARGE SCALE GENOMIC DNA]</scope>
    <source>
        <strain evidence="4">M19</strain>
    </source>
</reference>
<dbReference type="InterPro" id="IPR018392">
    <property type="entry name" value="LysM"/>
</dbReference>
<comment type="caution">
    <text evidence="3">The sequence shown here is derived from an EMBL/GenBank/DDBJ whole genome shotgun (WGS) entry which is preliminary data.</text>
</comment>
<dbReference type="Gene3D" id="3.10.350.10">
    <property type="entry name" value="LysM domain"/>
    <property type="match status" value="1"/>
</dbReference>
<accession>A0A161RT76</accession>
<dbReference type="CDD" id="cd00118">
    <property type="entry name" value="LysM"/>
    <property type="match status" value="1"/>
</dbReference>
<dbReference type="SMART" id="SM00257">
    <property type="entry name" value="LysM"/>
    <property type="match status" value="1"/>
</dbReference>
<evidence type="ECO:0000313" key="3">
    <source>
        <dbReference type="EMBL" id="KZE49928.1"/>
    </source>
</evidence>
<feature type="domain" description="LysM" evidence="2">
    <location>
        <begin position="37"/>
        <end position="88"/>
    </location>
</feature>
<dbReference type="Pfam" id="PF01476">
    <property type="entry name" value="LysM"/>
    <property type="match status" value="1"/>
</dbReference>
<keyword evidence="1" id="KW-1133">Transmembrane helix</keyword>
<protein>
    <recommendedName>
        <fullName evidence="2">LysM domain-containing protein</fullName>
    </recommendedName>
</protein>
<dbReference type="InterPro" id="IPR036779">
    <property type="entry name" value="LysM_dom_sf"/>
</dbReference>
<dbReference type="EMBL" id="LQQY01000012">
    <property type="protein sequence ID" value="KZE49928.1"/>
    <property type="molecule type" value="Genomic_DNA"/>
</dbReference>
<dbReference type="PATRIC" id="fig|189381.11.peg.1621"/>